<feature type="region of interest" description="Disordered" evidence="1">
    <location>
        <begin position="89"/>
        <end position="108"/>
    </location>
</feature>
<organism evidence="2 3">
    <name type="scientific">Polyplax serrata</name>
    <name type="common">Common mouse louse</name>
    <dbReference type="NCBI Taxonomy" id="468196"/>
    <lineage>
        <taxon>Eukaryota</taxon>
        <taxon>Metazoa</taxon>
        <taxon>Ecdysozoa</taxon>
        <taxon>Arthropoda</taxon>
        <taxon>Hexapoda</taxon>
        <taxon>Insecta</taxon>
        <taxon>Pterygota</taxon>
        <taxon>Neoptera</taxon>
        <taxon>Paraneoptera</taxon>
        <taxon>Psocodea</taxon>
        <taxon>Troctomorpha</taxon>
        <taxon>Phthiraptera</taxon>
        <taxon>Anoplura</taxon>
        <taxon>Polyplacidae</taxon>
        <taxon>Polyplax</taxon>
    </lineage>
</organism>
<feature type="region of interest" description="Disordered" evidence="1">
    <location>
        <begin position="1"/>
        <end position="33"/>
    </location>
</feature>
<proteinExistence type="predicted"/>
<evidence type="ECO:0000313" key="2">
    <source>
        <dbReference type="EMBL" id="KAK6637509.1"/>
    </source>
</evidence>
<reference evidence="2 3" key="1">
    <citation type="submission" date="2023-09" db="EMBL/GenBank/DDBJ databases">
        <title>Genomes of two closely related lineages of the louse Polyplax serrata with different host specificities.</title>
        <authorList>
            <person name="Martinu J."/>
            <person name="Tarabai H."/>
            <person name="Stefka J."/>
            <person name="Hypsa V."/>
        </authorList>
    </citation>
    <scope>NUCLEOTIDE SEQUENCE [LARGE SCALE GENOMIC DNA]</scope>
    <source>
        <strain evidence="2">98ZLc_SE</strain>
    </source>
</reference>
<evidence type="ECO:0000256" key="1">
    <source>
        <dbReference type="SAM" id="MobiDB-lite"/>
    </source>
</evidence>
<protein>
    <submittedName>
        <fullName evidence="2">Uncharacterized protein</fullName>
    </submittedName>
</protein>
<sequence length="108" mass="12478">MEDERMQGEKGQKRQDGKKEERKVKKKDKEGERMRKDLAILSVEVSTLNLSCGCCVLPLVGSSHRFPRTVKKLCFLWAKTEPQICQEKRKGPGRNFVGRVDRTKSRQT</sequence>
<dbReference type="EMBL" id="JAWJWF010000002">
    <property type="protein sequence ID" value="KAK6637509.1"/>
    <property type="molecule type" value="Genomic_DNA"/>
</dbReference>
<accession>A0ABR1B8Q2</accession>
<evidence type="ECO:0000313" key="3">
    <source>
        <dbReference type="Proteomes" id="UP001359485"/>
    </source>
</evidence>
<feature type="compositionally biased region" description="Basic and acidic residues" evidence="1">
    <location>
        <begin position="99"/>
        <end position="108"/>
    </location>
</feature>
<name>A0ABR1B8Q2_POLSC</name>
<dbReference type="Proteomes" id="UP001359485">
    <property type="component" value="Unassembled WGS sequence"/>
</dbReference>
<keyword evidence="3" id="KW-1185">Reference proteome</keyword>
<gene>
    <name evidence="2" type="ORF">RUM44_007929</name>
</gene>
<comment type="caution">
    <text evidence="2">The sequence shown here is derived from an EMBL/GenBank/DDBJ whole genome shotgun (WGS) entry which is preliminary data.</text>
</comment>